<feature type="modified residue" description="4-aspartylphosphate" evidence="4">
    <location>
        <position position="60"/>
    </location>
</feature>
<dbReference type="GO" id="GO:0005829">
    <property type="term" value="C:cytosol"/>
    <property type="evidence" value="ECO:0007669"/>
    <property type="project" value="TreeGrafter"/>
</dbReference>
<dbReference type="SUPFAM" id="SSF52172">
    <property type="entry name" value="CheY-like"/>
    <property type="match status" value="1"/>
</dbReference>
<dbReference type="CDD" id="cd00293">
    <property type="entry name" value="USP-like"/>
    <property type="match status" value="1"/>
</dbReference>
<dbReference type="AlphaFoldDB" id="A0A7W0HL79"/>
<accession>A0A7W0HL79</accession>
<evidence type="ECO:0000313" key="6">
    <source>
        <dbReference type="EMBL" id="MBA2881990.1"/>
    </source>
</evidence>
<comment type="caution">
    <text evidence="6">The sequence shown here is derived from an EMBL/GenBank/DDBJ whole genome shotgun (WGS) entry which is preliminary data.</text>
</comment>
<sequence>MEDDKGTGKIRILLVDDEKDFVDTLSQRMQMRDLSADIALNGEEALEQLNRQSPDVMVLDLRMPGVDGMDVLRRVKKEHPNVQVIMLTGQGSEKDEIEARRLGAFDYLEKPVNIDTLVSRIRSGVLLVVGNEDRFSDRLIDYALEMAERMSYRLVALSPAPFPESILNRDPMPERVSEFEQSARQNAEKFAKAAKEKGIPFEHVIRYGQPDAVAEQVAKEYGNVEFVVSEPTDQQLADQAPDSPGKQLYVYSVA</sequence>
<protein>
    <submittedName>
        <fullName evidence="6">CheY-like chemotaxis protein</fullName>
    </submittedName>
</protein>
<keyword evidence="3" id="KW-0238">DNA-binding</keyword>
<evidence type="ECO:0000259" key="5">
    <source>
        <dbReference type="PROSITE" id="PS50110"/>
    </source>
</evidence>
<dbReference type="GO" id="GO:0032993">
    <property type="term" value="C:protein-DNA complex"/>
    <property type="evidence" value="ECO:0007669"/>
    <property type="project" value="TreeGrafter"/>
</dbReference>
<dbReference type="GO" id="GO:0000156">
    <property type="term" value="F:phosphorelay response regulator activity"/>
    <property type="evidence" value="ECO:0007669"/>
    <property type="project" value="TreeGrafter"/>
</dbReference>
<keyword evidence="1 4" id="KW-0597">Phosphoprotein</keyword>
<keyword evidence="7" id="KW-1185">Reference proteome</keyword>
<dbReference type="InterPro" id="IPR039420">
    <property type="entry name" value="WalR-like"/>
</dbReference>
<dbReference type="Gene3D" id="3.40.50.620">
    <property type="entry name" value="HUPs"/>
    <property type="match status" value="1"/>
</dbReference>
<evidence type="ECO:0000256" key="4">
    <source>
        <dbReference type="PROSITE-ProRule" id="PRU00169"/>
    </source>
</evidence>
<reference evidence="6 7" key="1">
    <citation type="submission" date="2020-07" db="EMBL/GenBank/DDBJ databases">
        <title>Genomic Encyclopedia of Type Strains, Phase IV (KMG-IV): sequencing the most valuable type-strain genomes for metagenomic binning, comparative biology and taxonomic classification.</title>
        <authorList>
            <person name="Goeker M."/>
        </authorList>
    </citation>
    <scope>NUCLEOTIDE SEQUENCE [LARGE SCALE GENOMIC DNA]</scope>
    <source>
        <strain evidence="6 7">DSM 17721</strain>
    </source>
</reference>
<dbReference type="PROSITE" id="PS50110">
    <property type="entry name" value="RESPONSE_REGULATORY"/>
    <property type="match status" value="1"/>
</dbReference>
<proteinExistence type="predicted"/>
<dbReference type="SUPFAM" id="SSF52402">
    <property type="entry name" value="Adenine nucleotide alpha hydrolases-like"/>
    <property type="match status" value="1"/>
</dbReference>
<evidence type="ECO:0000256" key="2">
    <source>
        <dbReference type="ARBA" id="ARBA00023012"/>
    </source>
</evidence>
<dbReference type="Proteomes" id="UP000525298">
    <property type="component" value="Unassembled WGS sequence"/>
</dbReference>
<dbReference type="GO" id="GO:0000976">
    <property type="term" value="F:transcription cis-regulatory region binding"/>
    <property type="evidence" value="ECO:0007669"/>
    <property type="project" value="TreeGrafter"/>
</dbReference>
<dbReference type="InterPro" id="IPR014729">
    <property type="entry name" value="Rossmann-like_a/b/a_fold"/>
</dbReference>
<keyword evidence="2" id="KW-0902">Two-component regulatory system</keyword>
<evidence type="ECO:0000256" key="1">
    <source>
        <dbReference type="ARBA" id="ARBA00022553"/>
    </source>
</evidence>
<organism evidence="6 7">
    <name type="scientific">Desulfosalsimonas propionicica</name>
    <dbReference type="NCBI Taxonomy" id="332175"/>
    <lineage>
        <taxon>Bacteria</taxon>
        <taxon>Pseudomonadati</taxon>
        <taxon>Thermodesulfobacteriota</taxon>
        <taxon>Desulfobacteria</taxon>
        <taxon>Desulfobacterales</taxon>
        <taxon>Desulfosalsimonadaceae</taxon>
        <taxon>Desulfosalsimonas</taxon>
    </lineage>
</organism>
<dbReference type="EMBL" id="JACDUS010000006">
    <property type="protein sequence ID" value="MBA2881990.1"/>
    <property type="molecule type" value="Genomic_DNA"/>
</dbReference>
<dbReference type="GO" id="GO:0006355">
    <property type="term" value="P:regulation of DNA-templated transcription"/>
    <property type="evidence" value="ECO:0007669"/>
    <property type="project" value="TreeGrafter"/>
</dbReference>
<gene>
    <name evidence="6" type="ORF">HNR65_002324</name>
</gene>
<dbReference type="PANTHER" id="PTHR48111:SF40">
    <property type="entry name" value="PHOSPHATE REGULON TRANSCRIPTIONAL REGULATORY PROTEIN PHOB"/>
    <property type="match status" value="1"/>
</dbReference>
<evidence type="ECO:0000256" key="3">
    <source>
        <dbReference type="ARBA" id="ARBA00023125"/>
    </source>
</evidence>
<dbReference type="PANTHER" id="PTHR48111">
    <property type="entry name" value="REGULATOR OF RPOS"/>
    <property type="match status" value="1"/>
</dbReference>
<feature type="domain" description="Response regulatory" evidence="5">
    <location>
        <begin position="11"/>
        <end position="125"/>
    </location>
</feature>
<dbReference type="SMART" id="SM00448">
    <property type="entry name" value="REC"/>
    <property type="match status" value="1"/>
</dbReference>
<dbReference type="InterPro" id="IPR006016">
    <property type="entry name" value="UspA"/>
</dbReference>
<dbReference type="InterPro" id="IPR011006">
    <property type="entry name" value="CheY-like_superfamily"/>
</dbReference>
<dbReference type="Gene3D" id="3.40.50.2300">
    <property type="match status" value="1"/>
</dbReference>
<dbReference type="Pfam" id="PF00072">
    <property type="entry name" value="Response_reg"/>
    <property type="match status" value="1"/>
</dbReference>
<dbReference type="InterPro" id="IPR001789">
    <property type="entry name" value="Sig_transdc_resp-reg_receiver"/>
</dbReference>
<evidence type="ECO:0000313" key="7">
    <source>
        <dbReference type="Proteomes" id="UP000525298"/>
    </source>
</evidence>
<dbReference type="RefSeq" id="WP_181551643.1">
    <property type="nucleotide sequence ID" value="NZ_JACDUS010000006.1"/>
</dbReference>
<name>A0A7W0HL79_9BACT</name>
<dbReference type="Pfam" id="PF00582">
    <property type="entry name" value="Usp"/>
    <property type="match status" value="1"/>
</dbReference>